<dbReference type="RefSeq" id="WP_094487499.1">
    <property type="nucleotide sequence ID" value="NZ_NOXX01000226.1"/>
</dbReference>
<evidence type="ECO:0000313" key="1">
    <source>
        <dbReference type="EMBL" id="OYQ38618.1"/>
    </source>
</evidence>
<keyword evidence="2" id="KW-1185">Reference proteome</keyword>
<dbReference type="AlphaFoldDB" id="A0A255ZAV5"/>
<dbReference type="Proteomes" id="UP000216035">
    <property type="component" value="Unassembled WGS sequence"/>
</dbReference>
<accession>A0A255ZAV5</accession>
<reference evidence="1 2" key="1">
    <citation type="submission" date="2017-07" db="EMBL/GenBank/DDBJ databases">
        <title>Flavobacterium cyanobacteriorum sp. nov., isolated from cyanobacterial aggregates in a eutrophic lake.</title>
        <authorList>
            <person name="Cai H."/>
        </authorList>
    </citation>
    <scope>NUCLEOTIDE SEQUENCE [LARGE SCALE GENOMIC DNA]</scope>
    <source>
        <strain evidence="1 2">TH167</strain>
    </source>
</reference>
<sequence>MYKEQKQLLNLLSNLFLLSLVVISCKSEYSGNLKIIYAYYTENSGCPAFIKQEGRTLTIEKTYKYKDGKLTEFQACASEGLYTKFFEKDNHYTNEDLLVKDLSLKKVNGDVILFNKVYPILRINSDTIFAEITKNKDYLIITGNIPN</sequence>
<dbReference type="OrthoDB" id="1440291at2"/>
<protein>
    <recommendedName>
        <fullName evidence="3">Lipoprotein</fullName>
    </recommendedName>
</protein>
<dbReference type="EMBL" id="NOXX01000226">
    <property type="protein sequence ID" value="OYQ38618.1"/>
    <property type="molecule type" value="Genomic_DNA"/>
</dbReference>
<evidence type="ECO:0000313" key="2">
    <source>
        <dbReference type="Proteomes" id="UP000216035"/>
    </source>
</evidence>
<gene>
    <name evidence="1" type="ORF">CHX27_14620</name>
</gene>
<name>A0A255ZAV5_9FLAO</name>
<organism evidence="1 2">
    <name type="scientific">Flavobacterium aurantiibacter</name>
    <dbReference type="NCBI Taxonomy" id="2023067"/>
    <lineage>
        <taxon>Bacteria</taxon>
        <taxon>Pseudomonadati</taxon>
        <taxon>Bacteroidota</taxon>
        <taxon>Flavobacteriia</taxon>
        <taxon>Flavobacteriales</taxon>
        <taxon>Flavobacteriaceae</taxon>
        <taxon>Flavobacterium</taxon>
    </lineage>
</organism>
<dbReference type="PROSITE" id="PS51257">
    <property type="entry name" value="PROKAR_LIPOPROTEIN"/>
    <property type="match status" value="1"/>
</dbReference>
<comment type="caution">
    <text evidence="1">The sequence shown here is derived from an EMBL/GenBank/DDBJ whole genome shotgun (WGS) entry which is preliminary data.</text>
</comment>
<evidence type="ECO:0008006" key="3">
    <source>
        <dbReference type="Google" id="ProtNLM"/>
    </source>
</evidence>
<proteinExistence type="predicted"/>